<reference evidence="7 8" key="1">
    <citation type="submission" date="2018-05" db="EMBL/GenBank/DDBJ databases">
        <title>Oceanovita maritima gen. nov., sp. nov., a marine bacterium in the family Rhodobacteraceae isolated from surface seawater of Lundu port Xiamen, China.</title>
        <authorList>
            <person name="Hetharua B.H."/>
            <person name="Min D."/>
            <person name="Liao H."/>
            <person name="Tian Y."/>
        </authorList>
    </citation>
    <scope>NUCLEOTIDE SEQUENCE [LARGE SCALE GENOMIC DNA]</scope>
    <source>
        <strain evidence="7 8">FSX-11</strain>
    </source>
</reference>
<keyword evidence="8" id="KW-1185">Reference proteome</keyword>
<name>A0A2V4MK53_9RHOB</name>
<dbReference type="EMBL" id="QFVT01000008">
    <property type="protein sequence ID" value="PYC46995.1"/>
    <property type="molecule type" value="Genomic_DNA"/>
</dbReference>
<dbReference type="CDD" id="cd16914">
    <property type="entry name" value="EcfT"/>
    <property type="match status" value="1"/>
</dbReference>
<evidence type="ECO:0000256" key="2">
    <source>
        <dbReference type="ARBA" id="ARBA00008564"/>
    </source>
</evidence>
<dbReference type="AlphaFoldDB" id="A0A2V4MK53"/>
<keyword evidence="4 6" id="KW-1133">Transmembrane helix</keyword>
<evidence type="ECO:0000256" key="6">
    <source>
        <dbReference type="SAM" id="Phobius"/>
    </source>
</evidence>
<comment type="similarity">
    <text evidence="2">Belongs to the CbiQ family.</text>
</comment>
<dbReference type="GO" id="GO:0005886">
    <property type="term" value="C:plasma membrane"/>
    <property type="evidence" value="ECO:0007669"/>
    <property type="project" value="UniProtKB-ARBA"/>
</dbReference>
<feature type="transmembrane region" description="Helical" evidence="6">
    <location>
        <begin position="88"/>
        <end position="114"/>
    </location>
</feature>
<dbReference type="OrthoDB" id="5868344at2"/>
<keyword evidence="3 6" id="KW-0812">Transmembrane</keyword>
<dbReference type="InterPro" id="IPR003339">
    <property type="entry name" value="ABC/ECF_trnsptr_transmembrane"/>
</dbReference>
<feature type="transmembrane region" description="Helical" evidence="6">
    <location>
        <begin position="65"/>
        <end position="82"/>
    </location>
</feature>
<organism evidence="7 8">
    <name type="scientific">Litorivita pollutaquae</name>
    <dbReference type="NCBI Taxonomy" id="2200892"/>
    <lineage>
        <taxon>Bacteria</taxon>
        <taxon>Pseudomonadati</taxon>
        <taxon>Pseudomonadota</taxon>
        <taxon>Alphaproteobacteria</taxon>
        <taxon>Rhodobacterales</taxon>
        <taxon>Paracoccaceae</taxon>
        <taxon>Litorivita</taxon>
    </lineage>
</organism>
<evidence type="ECO:0000256" key="1">
    <source>
        <dbReference type="ARBA" id="ARBA00004141"/>
    </source>
</evidence>
<evidence type="ECO:0000256" key="5">
    <source>
        <dbReference type="ARBA" id="ARBA00023136"/>
    </source>
</evidence>
<sequence>MISLTSETRTPYHSWRAGPKLAAMCLFTLGFFFVDSAIWAALVLVFVAGLYLLGGMRFAREGLRNLRPMLWICGLIFGWHLYRGEPLPGFIAVAKLTVAVSLANLVTMTTQLAALLEVLERAMKRIGISAALRGRVALAIALVIRFIPVLGEKGGYLAQAWRARSPKRAGWRLFFPFALIAIDDAEQVADAIRARGGVTEAE</sequence>
<evidence type="ECO:0000313" key="8">
    <source>
        <dbReference type="Proteomes" id="UP000248012"/>
    </source>
</evidence>
<evidence type="ECO:0000256" key="4">
    <source>
        <dbReference type="ARBA" id="ARBA00022989"/>
    </source>
</evidence>
<proteinExistence type="inferred from homology"/>
<feature type="transmembrane region" description="Helical" evidence="6">
    <location>
        <begin position="21"/>
        <end position="53"/>
    </location>
</feature>
<evidence type="ECO:0000256" key="3">
    <source>
        <dbReference type="ARBA" id="ARBA00022692"/>
    </source>
</evidence>
<evidence type="ECO:0000313" key="7">
    <source>
        <dbReference type="EMBL" id="PYC46995.1"/>
    </source>
</evidence>
<comment type="caution">
    <text evidence="7">The sequence shown here is derived from an EMBL/GenBank/DDBJ whole genome shotgun (WGS) entry which is preliminary data.</text>
</comment>
<dbReference type="RefSeq" id="WP_110796518.1">
    <property type="nucleotide sequence ID" value="NZ_KZ826487.1"/>
</dbReference>
<gene>
    <name evidence="7" type="ORF">DI396_12295</name>
</gene>
<keyword evidence="5 6" id="KW-0472">Membrane</keyword>
<comment type="subcellular location">
    <subcellularLocation>
        <location evidence="1">Membrane</location>
        <topology evidence="1">Multi-pass membrane protein</topology>
    </subcellularLocation>
</comment>
<protein>
    <submittedName>
        <fullName evidence="7">ABC transporter permease</fullName>
    </submittedName>
</protein>
<accession>A0A2V4MK53</accession>
<dbReference type="Proteomes" id="UP000248012">
    <property type="component" value="Unassembled WGS sequence"/>
</dbReference>
<dbReference type="Pfam" id="PF02361">
    <property type="entry name" value="CbiQ"/>
    <property type="match status" value="1"/>
</dbReference>